<dbReference type="AlphaFoldDB" id="C5NW15"/>
<reference evidence="1" key="2">
    <citation type="submission" date="2009-06" db="EMBL/GenBank/DDBJ databases">
        <authorList>
            <person name="Sebastian Y."/>
            <person name="Madupu R."/>
            <person name="Durkin A.S."/>
            <person name="Torralba M."/>
            <person name="Methe B."/>
            <person name="Sutton G.G."/>
            <person name="Strausberg R.L."/>
            <person name="Nelson K.E."/>
        </authorList>
    </citation>
    <scope>NUCLEOTIDE SEQUENCE [LARGE SCALE GENOMIC DNA]</scope>
    <source>
        <strain evidence="1">ATCC 10379</strain>
    </source>
</reference>
<reference evidence="1" key="1">
    <citation type="submission" date="2009-01" db="EMBL/GenBank/DDBJ databases">
        <authorList>
            <person name="Fulton L."/>
            <person name="Clifton S."/>
            <person name="Chinwalla A.T."/>
            <person name="Mitreva M."/>
            <person name="Sodergren E."/>
            <person name="Weinstock G."/>
            <person name="Clifton S."/>
            <person name="Dooling D.J."/>
            <person name="Fulton B."/>
            <person name="Minx P."/>
            <person name="Pepin K.H."/>
            <person name="Johnson M."/>
            <person name="Bhonagiri V."/>
            <person name="Nash W.E."/>
            <person name="Mardis E.R."/>
            <person name="Wilson R.K."/>
        </authorList>
    </citation>
    <scope>NUCLEOTIDE SEQUENCE [LARGE SCALE GENOMIC DNA]</scope>
    <source>
        <strain evidence="1">ATCC 10379</strain>
    </source>
</reference>
<dbReference type="Proteomes" id="UP000006004">
    <property type="component" value="Unassembled WGS sequence"/>
</dbReference>
<keyword evidence="2" id="KW-1185">Reference proteome</keyword>
<comment type="caution">
    <text evidence="1">The sequence shown here is derived from an EMBL/GenBank/DDBJ whole genome shotgun (WGS) entry which is preliminary data.</text>
</comment>
<name>C5NW15_9BACL</name>
<dbReference type="EMBL" id="ACDZ02000008">
    <property type="protein sequence ID" value="EER68598.1"/>
    <property type="molecule type" value="Genomic_DNA"/>
</dbReference>
<evidence type="ECO:0000313" key="2">
    <source>
        <dbReference type="Proteomes" id="UP000006004"/>
    </source>
</evidence>
<accession>C5NW15</accession>
<dbReference type="OrthoDB" id="9924313at2"/>
<protein>
    <submittedName>
        <fullName evidence="1">Uncharacterized protein</fullName>
    </submittedName>
</protein>
<evidence type="ECO:0000313" key="1">
    <source>
        <dbReference type="EMBL" id="EER68598.1"/>
    </source>
</evidence>
<proteinExistence type="predicted"/>
<organism evidence="1 2">
    <name type="scientific">Gemella haemolysans ATCC 10379</name>
    <dbReference type="NCBI Taxonomy" id="546270"/>
    <lineage>
        <taxon>Bacteria</taxon>
        <taxon>Bacillati</taxon>
        <taxon>Bacillota</taxon>
        <taxon>Bacilli</taxon>
        <taxon>Bacillales</taxon>
        <taxon>Gemellaceae</taxon>
        <taxon>Gemella</taxon>
    </lineage>
</organism>
<dbReference type="GeneID" id="93288003"/>
<sequence length="125" mass="13643">MKKNIKIGAMSLLLVLLPGSLGVGTVYSSSGVSNNVNEENTTYQENNAVGVDKSTIVNNSEDTGEKISKSIPYDYPVGSEYPTSVNYSQFYDGRGWASGTLYFSDIYPIGNGKVRVWYHGELSLK</sequence>
<gene>
    <name evidence="1" type="ORF">GEMHA0001_0826</name>
</gene>
<dbReference type="RefSeq" id="WP_003144150.1">
    <property type="nucleotide sequence ID" value="NZ_ACDZ02000008.1"/>
</dbReference>